<dbReference type="InterPro" id="IPR025411">
    <property type="entry name" value="DUF4136"/>
</dbReference>
<feature type="region of interest" description="Disordered" evidence="1">
    <location>
        <begin position="29"/>
        <end position="51"/>
    </location>
</feature>
<dbReference type="RefSeq" id="WP_084447180.1">
    <property type="nucleotide sequence ID" value="NZ_FWWW01000091.1"/>
</dbReference>
<sequence>MKTLHPILLLLFFALFATGCTRQPAVTVGADQRGGPNPTAGASTYVTTSTDSPDFSKYKTYSWASQVSDPQNSSYFLNDLLFKVMLRDAVEHEMVSRGYTYQPTGGDLVVNFRTFDEPVEIVSNTNLGDAYWASTETYTNNDQRKISLDKGSILVQMVDREKGVGVWQGYASGLTDGNLFNKNKDKVYVAVGQIFEQYNHRADKL</sequence>
<keyword evidence="2" id="KW-0732">Signal</keyword>
<protein>
    <recommendedName>
        <fullName evidence="3">DUF4136 domain-containing protein</fullName>
    </recommendedName>
</protein>
<evidence type="ECO:0000313" key="5">
    <source>
        <dbReference type="Proteomes" id="UP000192266"/>
    </source>
</evidence>
<gene>
    <name evidence="4" type="ORF">SAMN00120144_0101</name>
</gene>
<dbReference type="STRING" id="645990.SAMN00120144_0101"/>
<evidence type="ECO:0000256" key="1">
    <source>
        <dbReference type="SAM" id="MobiDB-lite"/>
    </source>
</evidence>
<proteinExistence type="predicted"/>
<dbReference type="Gene3D" id="3.30.160.670">
    <property type="match status" value="1"/>
</dbReference>
<reference evidence="4 5" key="1">
    <citation type="submission" date="2017-04" db="EMBL/GenBank/DDBJ databases">
        <authorList>
            <person name="Afonso C.L."/>
            <person name="Miller P.J."/>
            <person name="Scott M.A."/>
            <person name="Spackman E."/>
            <person name="Goraichik I."/>
            <person name="Dimitrov K.M."/>
            <person name="Suarez D.L."/>
            <person name="Swayne D.E."/>
        </authorList>
    </citation>
    <scope>NUCLEOTIDE SEQUENCE [LARGE SCALE GENOMIC DNA]</scope>
    <source>
        <strain evidence="4 5">DSM 11622</strain>
    </source>
</reference>
<feature type="domain" description="DUF4136" evidence="3">
    <location>
        <begin position="48"/>
        <end position="198"/>
    </location>
</feature>
<dbReference type="AlphaFoldDB" id="A0A1W1W0V5"/>
<name>A0A1W1W0V5_9BACT</name>
<dbReference type="Proteomes" id="UP000192266">
    <property type="component" value="Unassembled WGS sequence"/>
</dbReference>
<dbReference type="PROSITE" id="PS51257">
    <property type="entry name" value="PROKAR_LIPOPROTEIN"/>
    <property type="match status" value="1"/>
</dbReference>
<dbReference type="Pfam" id="PF13590">
    <property type="entry name" value="DUF4136"/>
    <property type="match status" value="1"/>
</dbReference>
<dbReference type="EMBL" id="FWWW01000091">
    <property type="protein sequence ID" value="SMB99259.1"/>
    <property type="molecule type" value="Genomic_DNA"/>
</dbReference>
<evidence type="ECO:0000256" key="2">
    <source>
        <dbReference type="SAM" id="SignalP"/>
    </source>
</evidence>
<feature type="compositionally biased region" description="Polar residues" evidence="1">
    <location>
        <begin position="40"/>
        <end position="51"/>
    </location>
</feature>
<accession>A0A1W1W0V5</accession>
<dbReference type="OrthoDB" id="118896at2"/>
<keyword evidence="5" id="KW-1185">Reference proteome</keyword>
<feature type="signal peptide" evidence="2">
    <location>
        <begin position="1"/>
        <end position="17"/>
    </location>
</feature>
<evidence type="ECO:0000259" key="3">
    <source>
        <dbReference type="Pfam" id="PF13590"/>
    </source>
</evidence>
<organism evidence="4 5">
    <name type="scientific">Hymenobacter roseosalivarius DSM 11622</name>
    <dbReference type="NCBI Taxonomy" id="645990"/>
    <lineage>
        <taxon>Bacteria</taxon>
        <taxon>Pseudomonadati</taxon>
        <taxon>Bacteroidota</taxon>
        <taxon>Cytophagia</taxon>
        <taxon>Cytophagales</taxon>
        <taxon>Hymenobacteraceae</taxon>
        <taxon>Hymenobacter</taxon>
    </lineage>
</organism>
<feature type="chain" id="PRO_5010737182" description="DUF4136 domain-containing protein" evidence="2">
    <location>
        <begin position="18"/>
        <end position="205"/>
    </location>
</feature>
<evidence type="ECO:0000313" key="4">
    <source>
        <dbReference type="EMBL" id="SMB99259.1"/>
    </source>
</evidence>